<dbReference type="EMBL" id="PVWJ01000096">
    <property type="protein sequence ID" value="PSB01633.1"/>
    <property type="molecule type" value="Genomic_DNA"/>
</dbReference>
<keyword evidence="2" id="KW-1185">Reference proteome</keyword>
<organism evidence="1 2">
    <name type="scientific">Merismopedia glauca CCAP 1448/3</name>
    <dbReference type="NCBI Taxonomy" id="1296344"/>
    <lineage>
        <taxon>Bacteria</taxon>
        <taxon>Bacillati</taxon>
        <taxon>Cyanobacteriota</taxon>
        <taxon>Cyanophyceae</taxon>
        <taxon>Synechococcales</taxon>
        <taxon>Merismopediaceae</taxon>
        <taxon>Merismopedia</taxon>
    </lineage>
</organism>
<dbReference type="Gene3D" id="6.10.140.400">
    <property type="match status" value="2"/>
</dbReference>
<dbReference type="InterPro" id="IPR020994">
    <property type="entry name" value="Uncharacterised_Ca-bd_CcbP"/>
</dbReference>
<dbReference type="AlphaFoldDB" id="A0A2T1C0I5"/>
<sequence length="117" mass="13595">MTAVAEDAEREERIDLEIIVDAYTAEEQAMGWYYYLEKNLNFPFPAYWNGSAVEVVEMSSEEDCERDMFVEVLYKEGAAEDIFSVRLSDIEVGDVDDKTAEAIADWNYWLDRGYEFS</sequence>
<reference evidence="1 2" key="1">
    <citation type="submission" date="2018-02" db="EMBL/GenBank/DDBJ databases">
        <authorList>
            <person name="Cohen D.B."/>
            <person name="Kent A.D."/>
        </authorList>
    </citation>
    <scope>NUCLEOTIDE SEQUENCE [LARGE SCALE GENOMIC DNA]</scope>
    <source>
        <strain evidence="1 2">CCAP 1448/3</strain>
    </source>
</reference>
<dbReference type="OrthoDB" id="894072at2"/>
<name>A0A2T1C0I5_9CYAN</name>
<gene>
    <name evidence="1" type="ORF">C7B64_17305</name>
</gene>
<evidence type="ECO:0000313" key="2">
    <source>
        <dbReference type="Proteomes" id="UP000238762"/>
    </source>
</evidence>
<proteinExistence type="predicted"/>
<accession>A0A2T1C0I5</accession>
<reference evidence="1 2" key="2">
    <citation type="submission" date="2018-03" db="EMBL/GenBank/DDBJ databases">
        <title>The ancient ancestry and fast evolution of plastids.</title>
        <authorList>
            <person name="Moore K.R."/>
            <person name="Magnabosco C."/>
            <person name="Momper L."/>
            <person name="Gold D.A."/>
            <person name="Bosak T."/>
            <person name="Fournier G.P."/>
        </authorList>
    </citation>
    <scope>NUCLEOTIDE SEQUENCE [LARGE SCALE GENOMIC DNA]</scope>
    <source>
        <strain evidence="1 2">CCAP 1448/3</strain>
    </source>
</reference>
<protein>
    <submittedName>
        <fullName evidence="1">Calcium-binding protein</fullName>
    </submittedName>
</protein>
<evidence type="ECO:0000313" key="1">
    <source>
        <dbReference type="EMBL" id="PSB01633.1"/>
    </source>
</evidence>
<comment type="caution">
    <text evidence="1">The sequence shown here is derived from an EMBL/GenBank/DDBJ whole genome shotgun (WGS) entry which is preliminary data.</text>
</comment>
<dbReference type="RefSeq" id="WP_106289904.1">
    <property type="nucleotide sequence ID" value="NZ_CAWNTC010000125.1"/>
</dbReference>
<dbReference type="Pfam" id="PF11535">
    <property type="entry name" value="Calci_bind_CcbP"/>
    <property type="match status" value="1"/>
</dbReference>
<dbReference type="Proteomes" id="UP000238762">
    <property type="component" value="Unassembled WGS sequence"/>
</dbReference>